<dbReference type="RefSeq" id="WP_160366226.1">
    <property type="nucleotide sequence ID" value="NZ_JACEIB010000005.1"/>
</dbReference>
<dbReference type="Pfam" id="PF05834">
    <property type="entry name" value="Lycopene_cycl"/>
    <property type="match status" value="1"/>
</dbReference>
<comment type="caution">
    <text evidence="2">The sequence shown here is derived from an EMBL/GenBank/DDBJ whole genome shotgun (WGS) entry which is preliminary data.</text>
</comment>
<evidence type="ECO:0000313" key="2">
    <source>
        <dbReference type="EMBL" id="MBA2933994.1"/>
    </source>
</evidence>
<dbReference type="EMBL" id="JACEIB010000005">
    <property type="protein sequence ID" value="MBA2933994.1"/>
    <property type="molecule type" value="Genomic_DNA"/>
</dbReference>
<sequence length="384" mass="42529">MTRMRQCDLAIVGGGLAGGLIALALAKRRPDARVLLIEGDERLGGNHVWSFFESDVAPADRPLVVPLVAQYWDGYHVVFPGLRRRLDARYHSITSDHFDRRLREALPAERVLTGRKAIGVGPRSVVLADGTRIEAGGVIDARGPGDLATLECGWQKFLGRELHLARPHGLARPVVMDASVEQTDGYRFVYLLPFGPDRLFVEDTYYSDTPDIDAVLLAGRVSAYAASRGWPVQDTSREERGALPVVLAGDFDTYWRSGGANVAKAGMRAGLFQPTTGYSLPDAVRTASFVAGLSDWSAPALHDALFGHAKRAWEERSFYRLLNRMLFRAAEPEERWRVLRRFYGLDESLVRRFYASRSTTMDKARILLGRPPVPIGRALKAIAG</sequence>
<proteinExistence type="inferred from homology"/>
<dbReference type="InterPro" id="IPR008461">
    <property type="entry name" value="CrtY"/>
</dbReference>
<keyword evidence="2" id="KW-0413">Isomerase</keyword>
<comment type="similarity">
    <text evidence="1">Belongs to the lycopene cyclase family.</text>
</comment>
<organism evidence="2 3">
    <name type="scientific">Sphingomonas chungangi</name>
    <dbReference type="NCBI Taxonomy" id="2683589"/>
    <lineage>
        <taxon>Bacteria</taxon>
        <taxon>Pseudomonadati</taxon>
        <taxon>Pseudomonadota</taxon>
        <taxon>Alphaproteobacteria</taxon>
        <taxon>Sphingomonadales</taxon>
        <taxon>Sphingomonadaceae</taxon>
        <taxon>Sphingomonas</taxon>
    </lineage>
</organism>
<protein>
    <submittedName>
        <fullName evidence="2">Lycopene beta-cyclase CrtY</fullName>
        <ecNumber evidence="2">5.5.1.19</ecNumber>
    </submittedName>
</protein>
<dbReference type="EC" id="5.5.1.19" evidence="2"/>
<name>A0A838L4B1_9SPHN</name>
<reference evidence="2 3" key="1">
    <citation type="submission" date="2020-07" db="EMBL/GenBank/DDBJ databases">
        <authorList>
            <person name="Sun Q."/>
        </authorList>
    </citation>
    <scope>NUCLEOTIDE SEQUENCE [LARGE SCALE GENOMIC DNA]</scope>
    <source>
        <strain evidence="2 3">CGMCC 1.13654</strain>
    </source>
</reference>
<evidence type="ECO:0000313" key="3">
    <source>
        <dbReference type="Proteomes" id="UP000570166"/>
    </source>
</evidence>
<evidence type="ECO:0000256" key="1">
    <source>
        <dbReference type="ARBA" id="ARBA00006599"/>
    </source>
</evidence>
<dbReference type="Proteomes" id="UP000570166">
    <property type="component" value="Unassembled WGS sequence"/>
</dbReference>
<dbReference type="NCBIfam" id="TIGR01789">
    <property type="entry name" value="lycopene_cycl"/>
    <property type="match status" value="1"/>
</dbReference>
<gene>
    <name evidence="2" type="primary">crtY</name>
    <name evidence="2" type="ORF">HZF05_07760</name>
</gene>
<dbReference type="InterPro" id="IPR036188">
    <property type="entry name" value="FAD/NAD-bd_sf"/>
</dbReference>
<dbReference type="GO" id="GO:0045436">
    <property type="term" value="F:lycopene beta cyclase activity"/>
    <property type="evidence" value="ECO:0007669"/>
    <property type="project" value="InterPro"/>
</dbReference>
<dbReference type="AlphaFoldDB" id="A0A838L4B1"/>
<dbReference type="Gene3D" id="3.50.50.60">
    <property type="entry name" value="FAD/NAD(P)-binding domain"/>
    <property type="match status" value="1"/>
</dbReference>
<dbReference type="SUPFAM" id="SSF51905">
    <property type="entry name" value="FAD/NAD(P)-binding domain"/>
    <property type="match status" value="1"/>
</dbReference>
<dbReference type="NCBIfam" id="TIGR01790">
    <property type="entry name" value="carotene-cycl"/>
    <property type="match status" value="1"/>
</dbReference>
<accession>A0A838L4B1</accession>
<dbReference type="GO" id="GO:0016117">
    <property type="term" value="P:carotenoid biosynthetic process"/>
    <property type="evidence" value="ECO:0007669"/>
    <property type="project" value="InterPro"/>
</dbReference>
<keyword evidence="3" id="KW-1185">Reference proteome</keyword>
<dbReference type="GO" id="GO:0016705">
    <property type="term" value="F:oxidoreductase activity, acting on paired donors, with incorporation or reduction of molecular oxygen"/>
    <property type="evidence" value="ECO:0007669"/>
    <property type="project" value="InterPro"/>
</dbReference>
<dbReference type="InterPro" id="IPR010108">
    <property type="entry name" value="Lycopene_cyclase_b/e"/>
</dbReference>